<dbReference type="Gene3D" id="3.10.180.10">
    <property type="entry name" value="2,3-Dihydroxybiphenyl 1,2-Dioxygenase, domain 1"/>
    <property type="match status" value="1"/>
</dbReference>
<feature type="domain" description="VOC" evidence="1">
    <location>
        <begin position="2"/>
        <end position="124"/>
    </location>
</feature>
<dbReference type="PATRIC" id="fig|1461584.3.peg.75"/>
<protein>
    <submittedName>
        <fullName evidence="2">Glyoxalase-like domain protein</fullName>
    </submittedName>
</protein>
<accession>A0A078MK96</accession>
<dbReference type="PANTHER" id="PTHR36503:SF1">
    <property type="entry name" value="BLR2520 PROTEIN"/>
    <property type="match status" value="1"/>
</dbReference>
<dbReference type="PROSITE" id="PS51819">
    <property type="entry name" value="VOC"/>
    <property type="match status" value="1"/>
</dbReference>
<dbReference type="PANTHER" id="PTHR36503">
    <property type="entry name" value="BLR2520 PROTEIN"/>
    <property type="match status" value="1"/>
</dbReference>
<name>A0A078MK96_9MICC</name>
<dbReference type="EMBL" id="LN483070">
    <property type="protein sequence ID" value="CEA06690.1"/>
    <property type="molecule type" value="Genomic_DNA"/>
</dbReference>
<reference evidence="2" key="1">
    <citation type="submission" date="2014-07" db="EMBL/GenBank/DDBJ databases">
        <authorList>
            <person name="Urmite Genomes Urmite Genomes"/>
        </authorList>
    </citation>
    <scope>NUCLEOTIDE SEQUENCE</scope>
    <source>
        <strain evidence="2">11W110_air</strain>
    </source>
</reference>
<proteinExistence type="predicted"/>
<dbReference type="InterPro" id="IPR029068">
    <property type="entry name" value="Glyas_Bleomycin-R_OHBP_Dase"/>
</dbReference>
<evidence type="ECO:0000313" key="2">
    <source>
        <dbReference type="EMBL" id="CEA06690.1"/>
    </source>
</evidence>
<dbReference type="InterPro" id="IPR037523">
    <property type="entry name" value="VOC_core"/>
</dbReference>
<sequence length="127" mass="13355">MRFAKTILYVEDAEQSVRFMERAFGLTARVAMGADYGELDAGDTALAFASYSTGERHLPDGLAAGPSAAMSCEVALTVDDVPAAFRQAVAAGATPLQEPEEMPWGQVVSHLRCPDGTFVDLSSPAAS</sequence>
<evidence type="ECO:0000259" key="1">
    <source>
        <dbReference type="PROSITE" id="PS51819"/>
    </source>
</evidence>
<dbReference type="SUPFAM" id="SSF54593">
    <property type="entry name" value="Glyoxalase/Bleomycin resistance protein/Dihydroxybiphenyl dioxygenase"/>
    <property type="match status" value="1"/>
</dbReference>
<organism evidence="2">
    <name type="scientific">Arthrobacter saudimassiliensis</name>
    <dbReference type="NCBI Taxonomy" id="1461584"/>
    <lineage>
        <taxon>Bacteria</taxon>
        <taxon>Bacillati</taxon>
        <taxon>Actinomycetota</taxon>
        <taxon>Actinomycetes</taxon>
        <taxon>Micrococcales</taxon>
        <taxon>Micrococcaceae</taxon>
        <taxon>Arthrobacter</taxon>
    </lineage>
</organism>
<dbReference type="Pfam" id="PF00903">
    <property type="entry name" value="Glyoxalase"/>
    <property type="match status" value="1"/>
</dbReference>
<dbReference type="AlphaFoldDB" id="A0A078MK96"/>
<gene>
    <name evidence="2" type="ORF">BN1051_00076</name>
</gene>
<dbReference type="InterPro" id="IPR004360">
    <property type="entry name" value="Glyas_Fos-R_dOase_dom"/>
</dbReference>